<feature type="region of interest" description="Disordered" evidence="1">
    <location>
        <begin position="254"/>
        <end position="280"/>
    </location>
</feature>
<name>A0A8H4IX45_9PEZI</name>
<evidence type="ECO:0000313" key="2">
    <source>
        <dbReference type="EMBL" id="KAF4309186.1"/>
    </source>
</evidence>
<feature type="compositionally biased region" description="Basic and acidic residues" evidence="1">
    <location>
        <begin position="209"/>
        <end position="219"/>
    </location>
</feature>
<dbReference type="InterPro" id="IPR052973">
    <property type="entry name" value="Fungal_sec-metab_reg_TF"/>
</dbReference>
<dbReference type="OrthoDB" id="4226666at2759"/>
<feature type="region of interest" description="Disordered" evidence="1">
    <location>
        <begin position="206"/>
        <end position="242"/>
    </location>
</feature>
<dbReference type="PANTHER" id="PTHR35392">
    <property type="entry name" value="ZN(II)2CYS6 TRANSCRIPTION FACTOR (EUROFUNG)-RELATED-RELATED"/>
    <property type="match status" value="1"/>
</dbReference>
<feature type="compositionally biased region" description="Polar residues" evidence="1">
    <location>
        <begin position="90"/>
        <end position="102"/>
    </location>
</feature>
<feature type="compositionally biased region" description="Polar residues" evidence="1">
    <location>
        <begin position="226"/>
        <end position="239"/>
    </location>
</feature>
<organism evidence="2 3">
    <name type="scientific">Botryosphaeria dothidea</name>
    <dbReference type="NCBI Taxonomy" id="55169"/>
    <lineage>
        <taxon>Eukaryota</taxon>
        <taxon>Fungi</taxon>
        <taxon>Dikarya</taxon>
        <taxon>Ascomycota</taxon>
        <taxon>Pezizomycotina</taxon>
        <taxon>Dothideomycetes</taxon>
        <taxon>Dothideomycetes incertae sedis</taxon>
        <taxon>Botryosphaeriales</taxon>
        <taxon>Botryosphaeriaceae</taxon>
        <taxon>Botryosphaeria</taxon>
    </lineage>
</organism>
<gene>
    <name evidence="2" type="ORF">GTA08_BOTSDO02834</name>
</gene>
<dbReference type="EMBL" id="WWBZ02000016">
    <property type="protein sequence ID" value="KAF4309186.1"/>
    <property type="molecule type" value="Genomic_DNA"/>
</dbReference>
<feature type="region of interest" description="Disordered" evidence="1">
    <location>
        <begin position="460"/>
        <end position="505"/>
    </location>
</feature>
<proteinExistence type="predicted"/>
<feature type="region of interest" description="Disordered" evidence="1">
    <location>
        <begin position="90"/>
        <end position="109"/>
    </location>
</feature>
<feature type="compositionally biased region" description="Basic residues" evidence="1">
    <location>
        <begin position="263"/>
        <end position="277"/>
    </location>
</feature>
<dbReference type="PANTHER" id="PTHR35392:SF1">
    <property type="entry name" value="ZN(II)2CYS6 TRANSCRIPTION FACTOR (EUROFUNG)"/>
    <property type="match status" value="1"/>
</dbReference>
<feature type="region of interest" description="Disordered" evidence="1">
    <location>
        <begin position="1"/>
        <end position="52"/>
    </location>
</feature>
<reference evidence="2" key="1">
    <citation type="submission" date="2020-04" db="EMBL/GenBank/DDBJ databases">
        <title>Genome Assembly and Annotation of Botryosphaeria dothidea sdau 11-99, a Latent Pathogen of Apple Fruit Ring Rot in China.</title>
        <authorList>
            <person name="Yu C."/>
            <person name="Diao Y."/>
            <person name="Lu Q."/>
            <person name="Zhao J."/>
            <person name="Cui S."/>
            <person name="Peng C."/>
            <person name="He B."/>
            <person name="Liu H."/>
        </authorList>
    </citation>
    <scope>NUCLEOTIDE SEQUENCE [LARGE SCALE GENOMIC DNA]</scope>
    <source>
        <strain evidence="2">Sdau11-99</strain>
    </source>
</reference>
<protein>
    <submittedName>
        <fullName evidence="2">Uncharacterized protein</fullName>
    </submittedName>
</protein>
<evidence type="ECO:0000256" key="1">
    <source>
        <dbReference type="SAM" id="MobiDB-lite"/>
    </source>
</evidence>
<sequence length="932" mass="104193">MTTNGIWPDGGFFPMSPSDSWPDGGDDFQMFAGSDRAYSKSPNNSLKSGYSPPPHHLTRLPIPIAPLVQGQPYRVFPNVDLQTNLQQSIPQDVGDSASNSPASVPVHTPPEMNASIDQMLEMNPALWTQSSPGLDQSWEMVPRQSSITSLDSPMAPSQGSYDRITDLYPMMPTEPAMPVQQQPDAAFAAQPVQYPIQQGTIRLSASTRARVDSAAEPHSDFPPSPTDRSGMQVMSSTQPAGDVANFHSSSRFGLDMAKGFPHAGRHQQQHHHHHHHQPWSNESLRDMVGWDAKPDGLFGPTYYFPGASQIPPVTEEQLRRSLSASTSHSLSPEPSPTVLSAGSLDLSAAFSSSHDVPFPVQNGGTNGYVNSGNANTNIMAQQSLFIDTSPLQSFAAVDQYPFPDYVPDPSLISPTTESLPRSSISSVNLSMEPMAEALLPATQRPGFVNPFGGESPTMIAPAQHAPQTSESPPMFSSGDLAHQSSAAQRSGGRQLGSHLDPEKRRDANTMREVGACWSCALQRDKCGPGDPCHRCEKRKNKANGPHPQLACDRTPLWDLLEFFLPSAQLTDLHKPKTLEEFVGKHTTGWTNIRIKLKLIPGRGLPAMICEAYEFIPQTHESARQFQYFKDHKTGLSQRREKPSPPLGMMQIEQEDIKRYSKYLDDIVEHHFRAFAQMYCSDDEYDFQLRLLEFIRDLKPESKDEKQLLHEVRRLIVVTYIMGHTLVLEEANRAQVLPRLRYDRRSASDYGPFCSPRVVNRQLKYLFCGLHKTTMHEVYKRLQQMLKKSTQWPPAKWTAAFCAMLGLAMVHEDTQKTIQLVMDHKTVSEGMDDRLAREGARRACEAIDVKFDFVMALFMRRSSKSENPIVHRDGGYWAGKLERNCAVFAENVKKLINNNYVYLHQQKQIPLDSQGNFTSRLVGRFITTLYDQN</sequence>
<dbReference type="AlphaFoldDB" id="A0A8H4IX45"/>
<feature type="compositionally biased region" description="Low complexity" evidence="1">
    <location>
        <begin position="320"/>
        <end position="332"/>
    </location>
</feature>
<accession>A0A8H4IX45</accession>
<comment type="caution">
    <text evidence="2">The sequence shown here is derived from an EMBL/GenBank/DDBJ whole genome shotgun (WGS) entry which is preliminary data.</text>
</comment>
<evidence type="ECO:0000313" key="3">
    <source>
        <dbReference type="Proteomes" id="UP000572817"/>
    </source>
</evidence>
<feature type="region of interest" description="Disordered" evidence="1">
    <location>
        <begin position="314"/>
        <end position="338"/>
    </location>
</feature>
<keyword evidence="3" id="KW-1185">Reference proteome</keyword>
<dbReference type="Proteomes" id="UP000572817">
    <property type="component" value="Unassembled WGS sequence"/>
</dbReference>